<dbReference type="AlphaFoldDB" id="A0A9D2IPT2"/>
<sequence length="206" mass="23699">MLHNQPYRGALTREQWLFREIRIVARLRLDEGLSDADIVERVVEQNLFQYPTERELKSIARALCRRLTMLSDDEGRRARLARLVAHGTVDQARQTNLYAIACDYRVMWEFMTVVVASKRRQLDAHLPKREIVSFLEGLRAQDEKVAGWSDATLNKIRQVFVKCLEECGMYDRASEQLTSVLLDFELEGLVRANGDAAILPAFGVMD</sequence>
<dbReference type="Proteomes" id="UP000824029">
    <property type="component" value="Unassembled WGS sequence"/>
</dbReference>
<dbReference type="Pfam" id="PF08849">
    <property type="entry name" value="BrxA"/>
    <property type="match status" value="1"/>
</dbReference>
<reference evidence="1" key="2">
    <citation type="submission" date="2021-04" db="EMBL/GenBank/DDBJ databases">
        <authorList>
            <person name="Gilroy R."/>
        </authorList>
    </citation>
    <scope>NUCLEOTIDE SEQUENCE</scope>
    <source>
        <strain evidence="1">ChiHecolR3B27-1887</strain>
    </source>
</reference>
<reference evidence="1" key="1">
    <citation type="journal article" date="2021" name="PeerJ">
        <title>Extensive microbial diversity within the chicken gut microbiome revealed by metagenomics and culture.</title>
        <authorList>
            <person name="Gilroy R."/>
            <person name="Ravi A."/>
            <person name="Getino M."/>
            <person name="Pursley I."/>
            <person name="Horton D.L."/>
            <person name="Alikhan N.F."/>
            <person name="Baker D."/>
            <person name="Gharbi K."/>
            <person name="Hall N."/>
            <person name="Watson M."/>
            <person name="Adriaenssens E.M."/>
            <person name="Foster-Nyarko E."/>
            <person name="Jarju S."/>
            <person name="Secka A."/>
            <person name="Antonio M."/>
            <person name="Oren A."/>
            <person name="Chaudhuri R.R."/>
            <person name="La Ragione R."/>
            <person name="Hildebrand F."/>
            <person name="Pallen M.J."/>
        </authorList>
    </citation>
    <scope>NUCLEOTIDE SEQUENCE</scope>
    <source>
        <strain evidence="1">ChiHecolR3B27-1887</strain>
    </source>
</reference>
<dbReference type="Gene3D" id="1.10.3540.10">
    <property type="entry name" value="uncharacterized protein from magnetospirillum magneticum domain"/>
    <property type="match status" value="1"/>
</dbReference>
<comment type="caution">
    <text evidence="1">The sequence shown here is derived from an EMBL/GenBank/DDBJ whole genome shotgun (WGS) entry which is preliminary data.</text>
</comment>
<accession>A0A9D2IPT2</accession>
<protein>
    <submittedName>
        <fullName evidence="1">DUF1819 family protein</fullName>
    </submittedName>
</protein>
<dbReference type="InterPro" id="IPR014948">
    <property type="entry name" value="BrxA"/>
</dbReference>
<dbReference type="EMBL" id="DXBZ01000127">
    <property type="protein sequence ID" value="HIZ18749.1"/>
    <property type="molecule type" value="Genomic_DNA"/>
</dbReference>
<name>A0A9D2IPT2_9ACTN</name>
<evidence type="ECO:0000313" key="2">
    <source>
        <dbReference type="Proteomes" id="UP000824029"/>
    </source>
</evidence>
<organism evidence="1 2">
    <name type="scientific">Candidatus Olsenella stercoravium</name>
    <dbReference type="NCBI Taxonomy" id="2838713"/>
    <lineage>
        <taxon>Bacteria</taxon>
        <taxon>Bacillati</taxon>
        <taxon>Actinomycetota</taxon>
        <taxon>Coriobacteriia</taxon>
        <taxon>Coriobacteriales</taxon>
        <taxon>Atopobiaceae</taxon>
        <taxon>Olsenella</taxon>
    </lineage>
</organism>
<gene>
    <name evidence="1" type="ORF">IAA22_06550</name>
</gene>
<proteinExistence type="predicted"/>
<dbReference type="InterPro" id="IPR023137">
    <property type="entry name" value="BrxA_sf"/>
</dbReference>
<evidence type="ECO:0000313" key="1">
    <source>
        <dbReference type="EMBL" id="HIZ18749.1"/>
    </source>
</evidence>